<dbReference type="RefSeq" id="WP_128500526.1">
    <property type="nucleotide sequence ID" value="NZ_CP035107.1"/>
</dbReference>
<dbReference type="Proteomes" id="UP000287701">
    <property type="component" value="Chromosome"/>
</dbReference>
<dbReference type="Pfam" id="PF13648">
    <property type="entry name" value="Lipocalin_4"/>
    <property type="match status" value="1"/>
</dbReference>
<feature type="domain" description="Lipocalin-like" evidence="1">
    <location>
        <begin position="33"/>
        <end position="128"/>
    </location>
</feature>
<protein>
    <recommendedName>
        <fullName evidence="1">Lipocalin-like domain-containing protein</fullName>
    </recommendedName>
</protein>
<organism evidence="3 4">
    <name type="scientific">Ornithobacterium rhinotracheale</name>
    <dbReference type="NCBI Taxonomy" id="28251"/>
    <lineage>
        <taxon>Bacteria</taxon>
        <taxon>Pseudomonadati</taxon>
        <taxon>Bacteroidota</taxon>
        <taxon>Flavobacteriia</taxon>
        <taxon>Flavobacteriales</taxon>
        <taxon>Weeksellaceae</taxon>
        <taxon>Ornithobacterium</taxon>
    </lineage>
</organism>
<proteinExistence type="predicted"/>
<reference evidence="3 4" key="1">
    <citation type="submission" date="2019-01" db="EMBL/GenBank/DDBJ databases">
        <title>Whole Genome of Ornithobacterium rhinotracheale FARPER-174b.</title>
        <authorList>
            <person name="Tataje-Lavanda L.A."/>
            <person name="Montalvan A."/>
            <person name="Montesinos R."/>
            <person name="Zimic M."/>
            <person name="Fernandez-Sanchez M."/>
            <person name="Fernandez-Diaz M."/>
        </authorList>
    </citation>
    <scope>NUCLEOTIDE SEQUENCE [LARGE SCALE GENOMIC DNA]</scope>
    <source>
        <strain evidence="3 4">FARPER-174b</strain>
    </source>
</reference>
<evidence type="ECO:0000313" key="2">
    <source>
        <dbReference type="EMBL" id="QAR30015.1"/>
    </source>
</evidence>
<evidence type="ECO:0000313" key="4">
    <source>
        <dbReference type="Proteomes" id="UP000287701"/>
    </source>
</evidence>
<gene>
    <name evidence="2" type="ORF">EQP59_00890</name>
    <name evidence="3" type="ORF">EQP59_09725</name>
</gene>
<evidence type="ECO:0000259" key="1">
    <source>
        <dbReference type="Pfam" id="PF13648"/>
    </source>
</evidence>
<sequence>MKRLILFVIISMIFVSCSGDDGGGNRKYSKDDIAGIWQVESVKINGRNVRVGESEESSYAPCDRSSTFIFNYKGYDEMSMDFYDVACNKLSDYHGEYYVDGNSIYVKEDGKTIKVLRIKSLSASRMTLVYSDEVKKELYKELEENYSPKDYGKYTVKDILNAEINLIKKYY</sequence>
<name>A0A3R5USV1_ORNRH</name>
<evidence type="ECO:0000313" key="3">
    <source>
        <dbReference type="EMBL" id="QAR31598.1"/>
    </source>
</evidence>
<dbReference type="PROSITE" id="PS51257">
    <property type="entry name" value="PROKAR_LIPOPROTEIN"/>
    <property type="match status" value="1"/>
</dbReference>
<dbReference type="AlphaFoldDB" id="A0A3R5USV1"/>
<dbReference type="EMBL" id="CP035107">
    <property type="protein sequence ID" value="QAR30015.1"/>
    <property type="molecule type" value="Genomic_DNA"/>
</dbReference>
<dbReference type="InterPro" id="IPR024311">
    <property type="entry name" value="Lipocalin-like"/>
</dbReference>
<dbReference type="EMBL" id="CP035107">
    <property type="protein sequence ID" value="QAR31598.1"/>
    <property type="molecule type" value="Genomic_DNA"/>
</dbReference>
<dbReference type="OrthoDB" id="1151602at2"/>
<accession>A0A3R5USV1</accession>